<accession>A0AAV5JEN1</accession>
<feature type="transmembrane region" description="Helical" evidence="1">
    <location>
        <begin position="315"/>
        <end position="335"/>
    </location>
</feature>
<feature type="transmembrane region" description="Helical" evidence="1">
    <location>
        <begin position="71"/>
        <end position="95"/>
    </location>
</feature>
<reference evidence="3 4" key="1">
    <citation type="journal article" date="2021" name="Commun. Biol.">
        <title>The genome of Shorea leprosula (Dipterocarpaceae) highlights the ecological relevance of drought in aseasonal tropical rainforests.</title>
        <authorList>
            <person name="Ng K.K.S."/>
            <person name="Kobayashi M.J."/>
            <person name="Fawcett J.A."/>
            <person name="Hatakeyama M."/>
            <person name="Paape T."/>
            <person name="Ng C.H."/>
            <person name="Ang C.C."/>
            <person name="Tnah L.H."/>
            <person name="Lee C.T."/>
            <person name="Nishiyama T."/>
            <person name="Sese J."/>
            <person name="O'Brien M.J."/>
            <person name="Copetti D."/>
            <person name="Mohd Noor M.I."/>
            <person name="Ong R.C."/>
            <person name="Putra M."/>
            <person name="Sireger I.Z."/>
            <person name="Indrioko S."/>
            <person name="Kosugi Y."/>
            <person name="Izuno A."/>
            <person name="Isagi Y."/>
            <person name="Lee S.L."/>
            <person name="Shimizu K.K."/>
        </authorList>
    </citation>
    <scope>NUCLEOTIDE SEQUENCE [LARGE SCALE GENOMIC DNA]</scope>
    <source>
        <strain evidence="3">214</strain>
    </source>
</reference>
<feature type="transmembrane region" description="Helical" evidence="1">
    <location>
        <begin position="162"/>
        <end position="179"/>
    </location>
</feature>
<dbReference type="AlphaFoldDB" id="A0AAV5JEN1"/>
<feature type="transmembrane region" description="Helical" evidence="1">
    <location>
        <begin position="107"/>
        <end position="126"/>
    </location>
</feature>
<evidence type="ECO:0000313" key="4">
    <source>
        <dbReference type="Proteomes" id="UP001054252"/>
    </source>
</evidence>
<dbReference type="InterPro" id="IPR007658">
    <property type="entry name" value="DUF594"/>
</dbReference>
<keyword evidence="4" id="KW-1185">Reference proteome</keyword>
<dbReference type="EMBL" id="BPVZ01000031">
    <property type="protein sequence ID" value="GKV09832.1"/>
    <property type="molecule type" value="Genomic_DNA"/>
</dbReference>
<proteinExistence type="predicted"/>
<evidence type="ECO:0000256" key="1">
    <source>
        <dbReference type="SAM" id="Phobius"/>
    </source>
</evidence>
<feature type="domain" description="DUF4220" evidence="2">
    <location>
        <begin position="77"/>
        <end position="412"/>
    </location>
</feature>
<dbReference type="Pfam" id="PF04578">
    <property type="entry name" value="DUF594"/>
    <property type="match status" value="1"/>
</dbReference>
<dbReference type="PANTHER" id="PTHR31325">
    <property type="entry name" value="OS01G0798800 PROTEIN-RELATED"/>
    <property type="match status" value="1"/>
</dbReference>
<feature type="transmembrane region" description="Helical" evidence="1">
    <location>
        <begin position="138"/>
        <end position="156"/>
    </location>
</feature>
<keyword evidence="1" id="KW-0472">Membrane</keyword>
<gene>
    <name evidence="3" type="ORF">SLEP1_g21271</name>
</gene>
<evidence type="ECO:0000259" key="2">
    <source>
        <dbReference type="Pfam" id="PF13968"/>
    </source>
</evidence>
<comment type="caution">
    <text evidence="3">The sequence shown here is derived from an EMBL/GenBank/DDBJ whole genome shotgun (WGS) entry which is preliminary data.</text>
</comment>
<feature type="transmembrane region" description="Helical" evidence="1">
    <location>
        <begin position="41"/>
        <end position="59"/>
    </location>
</feature>
<dbReference type="Pfam" id="PF13968">
    <property type="entry name" value="DUF4220"/>
    <property type="match status" value="1"/>
</dbReference>
<keyword evidence="1" id="KW-1133">Transmembrane helix</keyword>
<dbReference type="InterPro" id="IPR025315">
    <property type="entry name" value="DUF4220"/>
</dbReference>
<keyword evidence="1" id="KW-0812">Transmembrane</keyword>
<protein>
    <recommendedName>
        <fullName evidence="2">DUF4220 domain-containing protein</fullName>
    </recommendedName>
</protein>
<sequence>MHQNMFSISVASAFFFTEIKTGALKKLLSGFVEELWVKWELQGMVTLSLLLQFALVWLGHHRRHQGKYSHYVAILVWSAYLAADWVATVALSALLKAKVGELHSELVVFWTPFLLLHLGGPHTISAYSLTDNELWPRYLLGFFIQVGVAIYAYVKFRSDNSVLTYMAIPIFVAGIIRYGERICILRAASRKQFSNSVFSSTSRDAEKRLDNILTNSSTSSHVPQTLDEYLREKNVIEEGKSFHKAFYLYKMYVPLFSELRLRIYRNLREHFMLSHSIPAEDAFKIVQIELGFLYDMRYTKSTVLQSKKGKILQGIYLLSTFSVLIAYSITVGNFSYPAVDIYITCFLLGGAILVDIFSVILHFLSDWTMFYLSIPSNEGHKFLGGTIATRLVHFEAKKKGIVSMAQHSLIDYCFKVNTSCWTSILRVLDTEDLFGKFWYTSWEKVNPNLKNFIHLHLQEKFIRYQNIKDEVSRERIDKNFEEFDHQLLSSILKERGDHVLQGKGVVFMDEFKWSINDVEFSHSILLWHIATFVLFYDDKRRYSSSALGSYCQISKLLSNYMMYLLLVRPLMLPKGIGQVRIRDTEEEVMRFFGHVKSLNNNDAASALLHMENEFPLSSIHGKSVLRDGCKLASMLKALGEELQWDLEDKWEMIANVWMEMLAFAASKCRWKQHATQLRHGGELLTHVALLMAHLGLTEHIRIVPQQSAEEQSLKWDWEQLSHMSYYLA</sequence>
<organism evidence="3 4">
    <name type="scientific">Rubroshorea leprosula</name>
    <dbReference type="NCBI Taxonomy" id="152421"/>
    <lineage>
        <taxon>Eukaryota</taxon>
        <taxon>Viridiplantae</taxon>
        <taxon>Streptophyta</taxon>
        <taxon>Embryophyta</taxon>
        <taxon>Tracheophyta</taxon>
        <taxon>Spermatophyta</taxon>
        <taxon>Magnoliopsida</taxon>
        <taxon>eudicotyledons</taxon>
        <taxon>Gunneridae</taxon>
        <taxon>Pentapetalae</taxon>
        <taxon>rosids</taxon>
        <taxon>malvids</taxon>
        <taxon>Malvales</taxon>
        <taxon>Dipterocarpaceae</taxon>
        <taxon>Rubroshorea</taxon>
    </lineage>
</organism>
<evidence type="ECO:0000313" key="3">
    <source>
        <dbReference type="EMBL" id="GKV09832.1"/>
    </source>
</evidence>
<feature type="transmembrane region" description="Helical" evidence="1">
    <location>
        <begin position="341"/>
        <end position="364"/>
    </location>
</feature>
<name>A0AAV5JEN1_9ROSI</name>
<dbReference type="Proteomes" id="UP001054252">
    <property type="component" value="Unassembled WGS sequence"/>
</dbReference>